<protein>
    <submittedName>
        <fullName evidence="1">Uncharacterized protein</fullName>
    </submittedName>
</protein>
<keyword evidence="2" id="KW-1185">Reference proteome</keyword>
<evidence type="ECO:0000313" key="1">
    <source>
        <dbReference type="EMBL" id="MBD2183399.1"/>
    </source>
</evidence>
<comment type="caution">
    <text evidence="1">The sequence shown here is derived from an EMBL/GenBank/DDBJ whole genome shotgun (WGS) entry which is preliminary data.</text>
</comment>
<dbReference type="EMBL" id="JACJPW010000054">
    <property type="protein sequence ID" value="MBD2183399.1"/>
    <property type="molecule type" value="Genomic_DNA"/>
</dbReference>
<evidence type="ECO:0000313" key="2">
    <source>
        <dbReference type="Proteomes" id="UP000641646"/>
    </source>
</evidence>
<name>A0A926ZI74_9CYAN</name>
<dbReference type="RefSeq" id="WP_190467639.1">
    <property type="nucleotide sequence ID" value="NZ_JACJPW010000054.1"/>
</dbReference>
<gene>
    <name evidence="1" type="ORF">H6G03_20445</name>
</gene>
<accession>A0A926ZI74</accession>
<sequence>MRRAQKALLVDYEIPYFWTPYVLVGNWLSFWHYTLTVTAQLDGSLLAEE</sequence>
<dbReference type="Proteomes" id="UP000641646">
    <property type="component" value="Unassembled WGS sequence"/>
</dbReference>
<proteinExistence type="predicted"/>
<reference evidence="1" key="2">
    <citation type="submission" date="2020-08" db="EMBL/GenBank/DDBJ databases">
        <authorList>
            <person name="Chen M."/>
            <person name="Teng W."/>
            <person name="Zhao L."/>
            <person name="Hu C."/>
            <person name="Zhou Y."/>
            <person name="Han B."/>
            <person name="Song L."/>
            <person name="Shu W."/>
        </authorList>
    </citation>
    <scope>NUCLEOTIDE SEQUENCE</scope>
    <source>
        <strain evidence="1">FACHB-1375</strain>
    </source>
</reference>
<reference evidence="1" key="1">
    <citation type="journal article" date="2015" name="ISME J.">
        <title>Draft Genome Sequence of Streptomyces incarnatus NRRL8089, which Produces the Nucleoside Antibiotic Sinefungin.</title>
        <authorList>
            <person name="Oshima K."/>
            <person name="Hattori M."/>
            <person name="Shimizu H."/>
            <person name="Fukuda K."/>
            <person name="Nemoto M."/>
            <person name="Inagaki K."/>
            <person name="Tamura T."/>
        </authorList>
    </citation>
    <scope>NUCLEOTIDE SEQUENCE</scope>
    <source>
        <strain evidence="1">FACHB-1375</strain>
    </source>
</reference>
<organism evidence="1 2">
    <name type="scientific">Aerosakkonema funiforme FACHB-1375</name>
    <dbReference type="NCBI Taxonomy" id="2949571"/>
    <lineage>
        <taxon>Bacteria</taxon>
        <taxon>Bacillati</taxon>
        <taxon>Cyanobacteriota</taxon>
        <taxon>Cyanophyceae</taxon>
        <taxon>Oscillatoriophycideae</taxon>
        <taxon>Aerosakkonematales</taxon>
        <taxon>Aerosakkonemataceae</taxon>
        <taxon>Aerosakkonema</taxon>
    </lineage>
</organism>
<dbReference type="AlphaFoldDB" id="A0A926ZI74"/>